<keyword evidence="2" id="KW-1185">Reference proteome</keyword>
<organism evidence="1 2">
    <name type="scientific">Prunus dulcis</name>
    <name type="common">Almond</name>
    <name type="synonym">Amygdalus dulcis</name>
    <dbReference type="NCBI Taxonomy" id="3755"/>
    <lineage>
        <taxon>Eukaryota</taxon>
        <taxon>Viridiplantae</taxon>
        <taxon>Streptophyta</taxon>
        <taxon>Embryophyta</taxon>
        <taxon>Tracheophyta</taxon>
        <taxon>Spermatophyta</taxon>
        <taxon>Magnoliopsida</taxon>
        <taxon>eudicotyledons</taxon>
        <taxon>Gunneridae</taxon>
        <taxon>Pentapetalae</taxon>
        <taxon>rosids</taxon>
        <taxon>fabids</taxon>
        <taxon>Rosales</taxon>
        <taxon>Rosaceae</taxon>
        <taxon>Amygdaloideae</taxon>
        <taxon>Amygdaleae</taxon>
        <taxon>Prunus</taxon>
    </lineage>
</organism>
<accession>A0AAD4WHI3</accession>
<comment type="caution">
    <text evidence="1">The sequence shown here is derived from an EMBL/GenBank/DDBJ whole genome shotgun (WGS) entry which is preliminary data.</text>
</comment>
<dbReference type="AlphaFoldDB" id="A0AAD4WHI3"/>
<dbReference type="Proteomes" id="UP001054821">
    <property type="component" value="Chromosome 2"/>
</dbReference>
<protein>
    <submittedName>
        <fullName evidence="1">Uncharacterized protein</fullName>
    </submittedName>
</protein>
<evidence type="ECO:0000313" key="2">
    <source>
        <dbReference type="Proteomes" id="UP001054821"/>
    </source>
</evidence>
<reference evidence="1 2" key="1">
    <citation type="journal article" date="2022" name="G3 (Bethesda)">
        <title>Whole-genome sequence and methylome profiling of the almond [Prunus dulcis (Mill.) D.A. Webb] cultivar 'Nonpareil'.</title>
        <authorList>
            <person name="D'Amico-Willman K.M."/>
            <person name="Ouma W.Z."/>
            <person name="Meulia T."/>
            <person name="Sideli G.M."/>
            <person name="Gradziel T.M."/>
            <person name="Fresnedo-Ramirez J."/>
        </authorList>
    </citation>
    <scope>NUCLEOTIDE SEQUENCE [LARGE SCALE GENOMIC DNA]</scope>
    <source>
        <strain evidence="1">Clone GOH B32 T37-40</strain>
    </source>
</reference>
<proteinExistence type="predicted"/>
<gene>
    <name evidence="1" type="ORF">L3X38_010307</name>
</gene>
<sequence>MCSAPAKRYENKTGQDWDSISLIPCPGETKYYFLIFHYQLSTLRPNSVFLQDSNLLLESFSLARFLYVSSSFPEEGLPLYIAFWFASNGKIQLAGISQLTISS</sequence>
<dbReference type="EMBL" id="JAJFAZ020000002">
    <property type="protein sequence ID" value="KAI5342432.1"/>
    <property type="molecule type" value="Genomic_DNA"/>
</dbReference>
<name>A0AAD4WHI3_PRUDU</name>
<evidence type="ECO:0000313" key="1">
    <source>
        <dbReference type="EMBL" id="KAI5342432.1"/>
    </source>
</evidence>